<reference evidence="3 4" key="1">
    <citation type="submission" date="2022-01" db="EMBL/GenBank/DDBJ databases">
        <title>A chromosome-scale genome assembly of the false clownfish, Amphiprion ocellaris.</title>
        <authorList>
            <person name="Ryu T."/>
        </authorList>
    </citation>
    <scope>NUCLEOTIDE SEQUENCE [LARGE SCALE GENOMIC DNA]</scope>
</reference>
<feature type="compositionally biased region" description="Low complexity" evidence="1">
    <location>
        <begin position="184"/>
        <end position="199"/>
    </location>
</feature>
<feature type="region of interest" description="Disordered" evidence="1">
    <location>
        <begin position="239"/>
        <end position="263"/>
    </location>
</feature>
<feature type="region of interest" description="Disordered" evidence="1">
    <location>
        <begin position="90"/>
        <end position="205"/>
    </location>
</feature>
<protein>
    <recommendedName>
        <fullName evidence="2">R3H domain-containing protein</fullName>
    </recommendedName>
</protein>
<feature type="compositionally biased region" description="Basic residues" evidence="1">
    <location>
        <begin position="110"/>
        <end position="124"/>
    </location>
</feature>
<feature type="compositionally biased region" description="Low complexity" evidence="1">
    <location>
        <begin position="150"/>
        <end position="166"/>
    </location>
</feature>
<dbReference type="GeneTree" id="ENSGT00940000179863"/>
<dbReference type="AlphaFoldDB" id="A0A3Q1AIX1"/>
<dbReference type="STRING" id="80972.ENSAOCP00000001018"/>
<dbReference type="PROSITE" id="PS51061">
    <property type="entry name" value="R3H"/>
    <property type="match status" value="1"/>
</dbReference>
<feature type="compositionally biased region" description="Acidic residues" evidence="1">
    <location>
        <begin position="251"/>
        <end position="263"/>
    </location>
</feature>
<dbReference type="Proteomes" id="UP001501940">
    <property type="component" value="Chromosome 5"/>
</dbReference>
<organism evidence="3 4">
    <name type="scientific">Amphiprion ocellaris</name>
    <name type="common">Clown anemonefish</name>
    <dbReference type="NCBI Taxonomy" id="80972"/>
    <lineage>
        <taxon>Eukaryota</taxon>
        <taxon>Metazoa</taxon>
        <taxon>Chordata</taxon>
        <taxon>Craniata</taxon>
        <taxon>Vertebrata</taxon>
        <taxon>Euteleostomi</taxon>
        <taxon>Actinopterygii</taxon>
        <taxon>Neopterygii</taxon>
        <taxon>Teleostei</taxon>
        <taxon>Neoteleostei</taxon>
        <taxon>Acanthomorphata</taxon>
        <taxon>Ovalentaria</taxon>
        <taxon>Pomacentridae</taxon>
        <taxon>Amphiprion</taxon>
    </lineage>
</organism>
<sequence length="263" mass="28772">MLSTKPQCWVSIIKKIMLFLYIKEKIATHCLSLSFPPVSLSSVLLFPPLPSRLRYLIHKTTEDLPDLSTFSVGESWCRRVVVCHSDNLESNSSLSEEPVSSSGEAVGNIKPKHSIPTRSRRPKRPDKALYVPRAARGRLSSQNSQGPTACHSGSSISSSSDSCSCPESKENGKSDSTTRPGSFSSVADSVLDPSSDSSVPCTQEEKQNLELRLHDGEAVVWDKIQSHFSNMTVKDEEDVDIVANSPLTEDTSTDTDDLTEEVS</sequence>
<reference evidence="3" key="3">
    <citation type="submission" date="2025-09" db="UniProtKB">
        <authorList>
            <consortium name="Ensembl"/>
        </authorList>
    </citation>
    <scope>IDENTIFICATION</scope>
</reference>
<dbReference type="InterPro" id="IPR036867">
    <property type="entry name" value="R3H_dom_sf"/>
</dbReference>
<dbReference type="InterPro" id="IPR001374">
    <property type="entry name" value="R3H_dom"/>
</dbReference>
<feature type="compositionally biased region" description="Low complexity" evidence="1">
    <location>
        <begin position="90"/>
        <end position="104"/>
    </location>
</feature>
<dbReference type="Pfam" id="PF01424">
    <property type="entry name" value="R3H"/>
    <property type="match status" value="1"/>
</dbReference>
<proteinExistence type="predicted"/>
<feature type="domain" description="R3H" evidence="2">
    <location>
        <begin position="22"/>
        <end position="86"/>
    </location>
</feature>
<keyword evidence="4" id="KW-1185">Reference proteome</keyword>
<accession>A0A3Q1AIX1</accession>
<dbReference type="GO" id="GO:0003676">
    <property type="term" value="F:nucleic acid binding"/>
    <property type="evidence" value="ECO:0007669"/>
    <property type="project" value="UniProtKB-UniRule"/>
</dbReference>
<evidence type="ECO:0000259" key="2">
    <source>
        <dbReference type="PROSITE" id="PS51061"/>
    </source>
</evidence>
<gene>
    <name evidence="3" type="primary">R3HCC1</name>
</gene>
<name>A0A3Q1AIX1_AMPOC</name>
<dbReference type="OMA" id="TLAFPCY"/>
<feature type="compositionally biased region" description="Polar residues" evidence="1">
    <location>
        <begin position="174"/>
        <end position="183"/>
    </location>
</feature>
<dbReference type="Gene3D" id="3.30.1370.50">
    <property type="entry name" value="R3H-like domain"/>
    <property type="match status" value="1"/>
</dbReference>
<dbReference type="Ensembl" id="ENSAOCT00000013942.2">
    <property type="protein sequence ID" value="ENSAOCP00000001018.2"/>
    <property type="gene ID" value="ENSAOCG00000003945.2"/>
</dbReference>
<evidence type="ECO:0000313" key="4">
    <source>
        <dbReference type="Proteomes" id="UP001501940"/>
    </source>
</evidence>
<evidence type="ECO:0000256" key="1">
    <source>
        <dbReference type="SAM" id="MobiDB-lite"/>
    </source>
</evidence>
<evidence type="ECO:0000313" key="3">
    <source>
        <dbReference type="Ensembl" id="ENSAOCP00000001018.2"/>
    </source>
</evidence>
<dbReference type="PANTHER" id="PTHR21678:SF6">
    <property type="entry name" value="R3H AND COILED-COIL DOMAIN-CONTAINING PROTEIN 1"/>
    <property type="match status" value="1"/>
</dbReference>
<dbReference type="PANTHER" id="PTHR21678">
    <property type="entry name" value="GROWTH INHIBITION AND DIFFERENTIATION RELATED PROTEIN 88"/>
    <property type="match status" value="1"/>
</dbReference>
<dbReference type="SUPFAM" id="SSF82708">
    <property type="entry name" value="R3H domain"/>
    <property type="match status" value="1"/>
</dbReference>
<reference evidence="3" key="2">
    <citation type="submission" date="2025-08" db="UniProtKB">
        <authorList>
            <consortium name="Ensembl"/>
        </authorList>
    </citation>
    <scope>IDENTIFICATION</scope>
</reference>
<dbReference type="InterPro" id="IPR039884">
    <property type="entry name" value="R3HC1/R3HCL"/>
</dbReference>